<dbReference type="HAMAP" id="MF_01337_B">
    <property type="entry name" value="Ribosomal_uL18_B"/>
    <property type="match status" value="1"/>
</dbReference>
<proteinExistence type="inferred from homology"/>
<reference evidence="6" key="1">
    <citation type="submission" date="2018-05" db="EMBL/GenBank/DDBJ databases">
        <authorList>
            <person name="Lanie J.A."/>
            <person name="Ng W.-L."/>
            <person name="Kazmierczak K.M."/>
            <person name="Andrzejewski T.M."/>
            <person name="Davidsen T.M."/>
            <person name="Wayne K.J."/>
            <person name="Tettelin H."/>
            <person name="Glass J.I."/>
            <person name="Rusch D."/>
            <person name="Podicherti R."/>
            <person name="Tsui H.-C.T."/>
            <person name="Winkler M.E."/>
        </authorList>
    </citation>
    <scope>NUCLEOTIDE SEQUENCE</scope>
</reference>
<keyword evidence="4" id="KW-0689">Ribosomal protein</keyword>
<dbReference type="Gene3D" id="3.30.420.100">
    <property type="match status" value="1"/>
</dbReference>
<dbReference type="GO" id="GO:0003735">
    <property type="term" value="F:structural constituent of ribosome"/>
    <property type="evidence" value="ECO:0007669"/>
    <property type="project" value="InterPro"/>
</dbReference>
<dbReference type="GO" id="GO:0008097">
    <property type="term" value="F:5S rRNA binding"/>
    <property type="evidence" value="ECO:0007669"/>
    <property type="project" value="TreeGrafter"/>
</dbReference>
<dbReference type="CDD" id="cd00432">
    <property type="entry name" value="Ribosomal_L18_L5e"/>
    <property type="match status" value="1"/>
</dbReference>
<evidence type="ECO:0000256" key="5">
    <source>
        <dbReference type="ARBA" id="ARBA00023274"/>
    </source>
</evidence>
<evidence type="ECO:0000256" key="3">
    <source>
        <dbReference type="ARBA" id="ARBA00022884"/>
    </source>
</evidence>
<dbReference type="GO" id="GO:0022625">
    <property type="term" value="C:cytosolic large ribosomal subunit"/>
    <property type="evidence" value="ECO:0007669"/>
    <property type="project" value="TreeGrafter"/>
</dbReference>
<dbReference type="InterPro" id="IPR057268">
    <property type="entry name" value="Ribosomal_L18"/>
</dbReference>
<keyword evidence="5" id="KW-0687">Ribonucleoprotein</keyword>
<dbReference type="InterPro" id="IPR005484">
    <property type="entry name" value="Ribosomal_uL18_bac/plant/anim"/>
</dbReference>
<dbReference type="PANTHER" id="PTHR12899:SF3">
    <property type="entry name" value="LARGE RIBOSOMAL SUBUNIT PROTEIN UL18M"/>
    <property type="match status" value="1"/>
</dbReference>
<dbReference type="FunFam" id="3.30.420.100:FF:000001">
    <property type="entry name" value="50S ribosomal protein L18"/>
    <property type="match status" value="1"/>
</dbReference>
<dbReference type="AlphaFoldDB" id="A0A381SF37"/>
<dbReference type="InterPro" id="IPR004389">
    <property type="entry name" value="Ribosomal_uL18_bac-type"/>
</dbReference>
<dbReference type="PANTHER" id="PTHR12899">
    <property type="entry name" value="39S RIBOSOMAL PROTEIN L18, MITOCHONDRIAL"/>
    <property type="match status" value="1"/>
</dbReference>
<evidence type="ECO:0000256" key="4">
    <source>
        <dbReference type="ARBA" id="ARBA00022980"/>
    </source>
</evidence>
<evidence type="ECO:0008006" key="7">
    <source>
        <dbReference type="Google" id="ProtNLM"/>
    </source>
</evidence>
<evidence type="ECO:0000313" key="6">
    <source>
        <dbReference type="EMBL" id="SVA02685.1"/>
    </source>
</evidence>
<gene>
    <name evidence="6" type="ORF">METZ01_LOCUS55539</name>
</gene>
<dbReference type="Pfam" id="PF00861">
    <property type="entry name" value="Ribosomal_L18p"/>
    <property type="match status" value="1"/>
</dbReference>
<accession>A0A381SF37</accession>
<protein>
    <recommendedName>
        <fullName evidence="7">50S ribosomal protein L18</fullName>
    </recommendedName>
</protein>
<dbReference type="GO" id="GO:0006412">
    <property type="term" value="P:translation"/>
    <property type="evidence" value="ECO:0007669"/>
    <property type="project" value="InterPro"/>
</dbReference>
<evidence type="ECO:0000256" key="1">
    <source>
        <dbReference type="ARBA" id="ARBA00007116"/>
    </source>
</evidence>
<keyword evidence="2" id="KW-0699">rRNA-binding</keyword>
<dbReference type="NCBIfam" id="TIGR00060">
    <property type="entry name" value="L18_bact"/>
    <property type="match status" value="1"/>
</dbReference>
<keyword evidence="3" id="KW-0694">RNA-binding</keyword>
<sequence>MSQKKVARLRRASRTRNRIRRQGVLRLCVFKSPRHFYAQIIDQNVGQVVVSASTIEPDFKTQLANGGNIDAAVKLGARLADKAREAGVIEVAFDRSGYKYHGRVKAMADAAREGGLKF</sequence>
<comment type="similarity">
    <text evidence="1">Belongs to the universal ribosomal protein uL18 family.</text>
</comment>
<organism evidence="6">
    <name type="scientific">marine metagenome</name>
    <dbReference type="NCBI Taxonomy" id="408172"/>
    <lineage>
        <taxon>unclassified sequences</taxon>
        <taxon>metagenomes</taxon>
        <taxon>ecological metagenomes</taxon>
    </lineage>
</organism>
<evidence type="ECO:0000256" key="2">
    <source>
        <dbReference type="ARBA" id="ARBA00022730"/>
    </source>
</evidence>
<dbReference type="SUPFAM" id="SSF53137">
    <property type="entry name" value="Translational machinery components"/>
    <property type="match status" value="1"/>
</dbReference>
<dbReference type="EMBL" id="UINC01003029">
    <property type="protein sequence ID" value="SVA02685.1"/>
    <property type="molecule type" value="Genomic_DNA"/>
</dbReference>
<name>A0A381SF37_9ZZZZ</name>